<comment type="caution">
    <text evidence="1">The sequence shown here is derived from an EMBL/GenBank/DDBJ whole genome shotgun (WGS) entry which is preliminary data.</text>
</comment>
<dbReference type="EMBL" id="JAULSU010000005">
    <property type="protein sequence ID" value="KAK0617590.1"/>
    <property type="molecule type" value="Genomic_DNA"/>
</dbReference>
<protein>
    <submittedName>
        <fullName evidence="1">Uncharacterized protein</fullName>
    </submittedName>
</protein>
<dbReference type="AlphaFoldDB" id="A0AA39WLG1"/>
<accession>A0AA39WLG1</accession>
<proteinExistence type="predicted"/>
<organism evidence="1 2">
    <name type="scientific">Immersiella caudata</name>
    <dbReference type="NCBI Taxonomy" id="314043"/>
    <lineage>
        <taxon>Eukaryota</taxon>
        <taxon>Fungi</taxon>
        <taxon>Dikarya</taxon>
        <taxon>Ascomycota</taxon>
        <taxon>Pezizomycotina</taxon>
        <taxon>Sordariomycetes</taxon>
        <taxon>Sordariomycetidae</taxon>
        <taxon>Sordariales</taxon>
        <taxon>Lasiosphaeriaceae</taxon>
        <taxon>Immersiella</taxon>
    </lineage>
</organism>
<evidence type="ECO:0000313" key="1">
    <source>
        <dbReference type="EMBL" id="KAK0617590.1"/>
    </source>
</evidence>
<evidence type="ECO:0000313" key="2">
    <source>
        <dbReference type="Proteomes" id="UP001175000"/>
    </source>
</evidence>
<dbReference type="Proteomes" id="UP001175000">
    <property type="component" value="Unassembled WGS sequence"/>
</dbReference>
<name>A0AA39WLG1_9PEZI</name>
<sequence length="227" mass="24397">MAELERVRKGGEERGRERQIVEVLRVCVGGVKPVHAGVGGSGSGSGSGVVGGSGVATVHVDDIDPIMLAKLDADRTALREALTKVPRLSAKLAAECVKQAGRESDLFVTELTDLLRGGDTDQTCCNVAEMLGMRGAVKGCWRALLLHMMKVRPRGMLERRAGNRNVSGVAWGNWLKSLRRVFGERELEESLEGLGFTEAAIRSWTARKLGVGRMDSTSTTSSTGSYR</sequence>
<keyword evidence="2" id="KW-1185">Reference proteome</keyword>
<gene>
    <name evidence="1" type="ORF">B0T14DRAFT_525509</name>
</gene>
<reference evidence="1" key="1">
    <citation type="submission" date="2023-06" db="EMBL/GenBank/DDBJ databases">
        <title>Genome-scale phylogeny and comparative genomics of the fungal order Sordariales.</title>
        <authorList>
            <consortium name="Lawrence Berkeley National Laboratory"/>
            <person name="Hensen N."/>
            <person name="Bonometti L."/>
            <person name="Westerberg I."/>
            <person name="Brannstrom I.O."/>
            <person name="Guillou S."/>
            <person name="Cros-Aarteil S."/>
            <person name="Calhoun S."/>
            <person name="Haridas S."/>
            <person name="Kuo A."/>
            <person name="Mondo S."/>
            <person name="Pangilinan J."/>
            <person name="Riley R."/>
            <person name="Labutti K."/>
            <person name="Andreopoulos B."/>
            <person name="Lipzen A."/>
            <person name="Chen C."/>
            <person name="Yanf M."/>
            <person name="Daum C."/>
            <person name="Ng V."/>
            <person name="Clum A."/>
            <person name="Steindorff A."/>
            <person name="Ohm R."/>
            <person name="Martin F."/>
            <person name="Silar P."/>
            <person name="Natvig D."/>
            <person name="Lalanne C."/>
            <person name="Gautier V."/>
            <person name="Ament-Velasquez S.L."/>
            <person name="Kruys A."/>
            <person name="Hutchinson M.I."/>
            <person name="Powell A.J."/>
            <person name="Barry K."/>
            <person name="Miller A.N."/>
            <person name="Grigoriev I.V."/>
            <person name="Debuchy R."/>
            <person name="Gladieux P."/>
            <person name="Thoren M.H."/>
            <person name="Johannesson H."/>
        </authorList>
    </citation>
    <scope>NUCLEOTIDE SEQUENCE</scope>
    <source>
        <strain evidence="1">CBS 606.72</strain>
    </source>
</reference>